<dbReference type="CDD" id="cd00167">
    <property type="entry name" value="SANT"/>
    <property type="match status" value="1"/>
</dbReference>
<accession>A0A7S3UB67</accession>
<dbReference type="PROSITE" id="PS50090">
    <property type="entry name" value="MYB_LIKE"/>
    <property type="match status" value="1"/>
</dbReference>
<feature type="domain" description="Myb-like" evidence="2">
    <location>
        <begin position="108"/>
        <end position="159"/>
    </location>
</feature>
<gene>
    <name evidence="3" type="ORF">PSAL00342_LOCUS2800</name>
</gene>
<organism evidence="3">
    <name type="scientific">Picocystis salinarum</name>
    <dbReference type="NCBI Taxonomy" id="88271"/>
    <lineage>
        <taxon>Eukaryota</taxon>
        <taxon>Viridiplantae</taxon>
        <taxon>Chlorophyta</taxon>
        <taxon>Picocystophyceae</taxon>
        <taxon>Picocystales</taxon>
        <taxon>Picocystaceae</taxon>
        <taxon>Picocystis</taxon>
    </lineage>
</organism>
<dbReference type="Gene3D" id="1.10.10.60">
    <property type="entry name" value="Homeodomain-like"/>
    <property type="match status" value="1"/>
</dbReference>
<feature type="region of interest" description="Disordered" evidence="1">
    <location>
        <begin position="30"/>
        <end position="49"/>
    </location>
</feature>
<protein>
    <recommendedName>
        <fullName evidence="2">Myb-like domain-containing protein</fullName>
    </recommendedName>
</protein>
<feature type="region of interest" description="Disordered" evidence="1">
    <location>
        <begin position="72"/>
        <end position="107"/>
    </location>
</feature>
<name>A0A7S3UB67_9CHLO</name>
<dbReference type="InterPro" id="IPR001005">
    <property type="entry name" value="SANT/Myb"/>
</dbReference>
<evidence type="ECO:0000259" key="2">
    <source>
        <dbReference type="PROSITE" id="PS50090"/>
    </source>
</evidence>
<dbReference type="SUPFAM" id="SSF46689">
    <property type="entry name" value="Homeodomain-like"/>
    <property type="match status" value="1"/>
</dbReference>
<dbReference type="EMBL" id="HBIS01003117">
    <property type="protein sequence ID" value="CAE0608981.1"/>
    <property type="molecule type" value="Transcribed_RNA"/>
</dbReference>
<dbReference type="InterPro" id="IPR009057">
    <property type="entry name" value="Homeodomain-like_sf"/>
</dbReference>
<dbReference type="AlphaFoldDB" id="A0A7S3UB67"/>
<dbReference type="Pfam" id="PF13921">
    <property type="entry name" value="Myb_DNA-bind_6"/>
    <property type="match status" value="1"/>
</dbReference>
<evidence type="ECO:0000313" key="3">
    <source>
        <dbReference type="EMBL" id="CAE0608981.1"/>
    </source>
</evidence>
<sequence>MALSQYPKDHPVWRDLTFCSEELHNIVQEGPHVVTATPPQAPPTRNSAATEMKMPPKELLIPSKAAISAGAKAVGTSKTEEQVGNGAENGGPSDASKKTGPLDESGLQELKKMSNWTKEEDDMLIQMHSDTTSTLTFQNIAEETGRHVNAVKCRWYQCIKPRWEADLDKL</sequence>
<dbReference type="SMART" id="SM00717">
    <property type="entry name" value="SANT"/>
    <property type="match status" value="1"/>
</dbReference>
<reference evidence="3" key="1">
    <citation type="submission" date="2021-01" db="EMBL/GenBank/DDBJ databases">
        <authorList>
            <person name="Corre E."/>
            <person name="Pelletier E."/>
            <person name="Niang G."/>
            <person name="Scheremetjew M."/>
            <person name="Finn R."/>
            <person name="Kale V."/>
            <person name="Holt S."/>
            <person name="Cochrane G."/>
            <person name="Meng A."/>
            <person name="Brown T."/>
            <person name="Cohen L."/>
        </authorList>
    </citation>
    <scope>NUCLEOTIDE SEQUENCE</scope>
    <source>
        <strain evidence="3">CCMP1897</strain>
    </source>
</reference>
<evidence type="ECO:0000256" key="1">
    <source>
        <dbReference type="SAM" id="MobiDB-lite"/>
    </source>
</evidence>
<proteinExistence type="predicted"/>